<evidence type="ECO:0000313" key="6">
    <source>
        <dbReference type="EMBL" id="CAH1266393.1"/>
    </source>
</evidence>
<evidence type="ECO:0000256" key="2">
    <source>
        <dbReference type="ARBA" id="ARBA00023157"/>
    </source>
</evidence>
<evidence type="ECO:0000313" key="7">
    <source>
        <dbReference type="Proteomes" id="UP000838412"/>
    </source>
</evidence>
<dbReference type="CDD" id="cd00037">
    <property type="entry name" value="CLECT"/>
    <property type="match status" value="2"/>
</dbReference>
<evidence type="ECO:0000256" key="3">
    <source>
        <dbReference type="PROSITE-ProRule" id="PRU00302"/>
    </source>
</evidence>
<feature type="domain" description="Sushi" evidence="5">
    <location>
        <begin position="381"/>
        <end position="442"/>
    </location>
</feature>
<dbReference type="Gene3D" id="2.10.70.10">
    <property type="entry name" value="Complement Module, domain 1"/>
    <property type="match status" value="1"/>
</dbReference>
<dbReference type="Gene3D" id="3.10.100.10">
    <property type="entry name" value="Mannose-Binding Protein A, subunit A"/>
    <property type="match status" value="2"/>
</dbReference>
<dbReference type="Proteomes" id="UP000838412">
    <property type="component" value="Chromosome 5"/>
</dbReference>
<dbReference type="SMART" id="SM00034">
    <property type="entry name" value="CLECT"/>
    <property type="match status" value="1"/>
</dbReference>
<sequence length="498" mass="55254">MQVPSMFGDRRVDCAGLHRNFPPAVREFAGCFHVLHRKWCISGISQVGTGPVQKSCAGSLIQKAVYSTTLAGAAASLGYPNQAVNISRSGYTRVKDFTLDQYNRCPKPGYKHFNRVCYKYFDDEKNYDEAKDTCVADGGMLAMPKDSETNNFIAGLGEGSQRWIGLTGSVGQWVFEDGQTLVSSGYSNWHPVCPTPGYEHFNGLCYKYFDDEKTYDEAKETCATDGGILAMPKDSETNNFTAGLENGDSVRENRWIGLTDAPKRRQYWAAQTRSDRLHLKHSSELHHDTGEGVTGLGADGCSRVAVRDPLDHRETSDTAYNGVFPAEVRTEYLIYRLPPPVLGGENLLVRVSGRLHAGVRRPQQDLQGARRLLVLVRTTAGVCPPPPYTRGVLFTNCRYREWVGEGKTCRFTCRDGYFWWSGGDSRTCNGGSWSGTPMRCEIAGCNGQLPPLWPYGPISINGWTVDGRTEKRPCARTSALPCNICVVFLHFICKQCLV</sequence>
<organism evidence="6 7">
    <name type="scientific">Branchiostoma lanceolatum</name>
    <name type="common">Common lancelet</name>
    <name type="synonym">Amphioxus lanceolatum</name>
    <dbReference type="NCBI Taxonomy" id="7740"/>
    <lineage>
        <taxon>Eukaryota</taxon>
        <taxon>Metazoa</taxon>
        <taxon>Chordata</taxon>
        <taxon>Cephalochordata</taxon>
        <taxon>Leptocardii</taxon>
        <taxon>Amphioxiformes</taxon>
        <taxon>Branchiostomatidae</taxon>
        <taxon>Branchiostoma</taxon>
    </lineage>
</organism>
<dbReference type="SUPFAM" id="SSF56436">
    <property type="entry name" value="C-type lectin-like"/>
    <property type="match status" value="2"/>
</dbReference>
<feature type="disulfide bond" evidence="3">
    <location>
        <begin position="413"/>
        <end position="440"/>
    </location>
</feature>
<dbReference type="PANTHER" id="PTHR22801:SF63">
    <property type="entry name" value="C-TYPE LECTIN DOMAIN-CONTAINING PROTEIN"/>
    <property type="match status" value="1"/>
</dbReference>
<dbReference type="PROSITE" id="PS50923">
    <property type="entry name" value="SUSHI"/>
    <property type="match status" value="1"/>
</dbReference>
<dbReference type="SUPFAM" id="SSF57535">
    <property type="entry name" value="Complement control module/SCR domain"/>
    <property type="match status" value="1"/>
</dbReference>
<feature type="domain" description="C-type lectin" evidence="4">
    <location>
        <begin position="113"/>
        <end position="205"/>
    </location>
</feature>
<dbReference type="EMBL" id="OV696690">
    <property type="protein sequence ID" value="CAH1266393.1"/>
    <property type="molecule type" value="Genomic_DNA"/>
</dbReference>
<evidence type="ECO:0000259" key="4">
    <source>
        <dbReference type="PROSITE" id="PS50041"/>
    </source>
</evidence>
<feature type="domain" description="C-type lectin" evidence="4">
    <location>
        <begin position="201"/>
        <end position="269"/>
    </location>
</feature>
<dbReference type="InterPro" id="IPR035976">
    <property type="entry name" value="Sushi/SCR/CCP_sf"/>
</dbReference>
<dbReference type="AlphaFoldDB" id="A0A8J9ZZG3"/>
<dbReference type="InterPro" id="IPR050801">
    <property type="entry name" value="Ca-Dep_Lectins_ImmuneDev"/>
</dbReference>
<comment type="caution">
    <text evidence="3">Lacks conserved residue(s) required for the propagation of feature annotation.</text>
</comment>
<keyword evidence="1" id="KW-0732">Signal</keyword>
<keyword evidence="2 3" id="KW-1015">Disulfide bond</keyword>
<gene>
    <name evidence="6" type="primary">COLEC10</name>
    <name evidence="6" type="ORF">BLAG_LOCUS19996</name>
</gene>
<keyword evidence="3" id="KW-0768">Sushi</keyword>
<dbReference type="InterPro" id="IPR001304">
    <property type="entry name" value="C-type_lectin-like"/>
</dbReference>
<dbReference type="InterPro" id="IPR016187">
    <property type="entry name" value="CTDL_fold"/>
</dbReference>
<name>A0A8J9ZZG3_BRALA</name>
<evidence type="ECO:0000259" key="5">
    <source>
        <dbReference type="PROSITE" id="PS50923"/>
    </source>
</evidence>
<dbReference type="InterPro" id="IPR016186">
    <property type="entry name" value="C-type_lectin-like/link_sf"/>
</dbReference>
<dbReference type="PROSITE" id="PS50041">
    <property type="entry name" value="C_TYPE_LECTIN_2"/>
    <property type="match status" value="2"/>
</dbReference>
<dbReference type="OrthoDB" id="441660at2759"/>
<evidence type="ECO:0000256" key="1">
    <source>
        <dbReference type="ARBA" id="ARBA00022729"/>
    </source>
</evidence>
<keyword evidence="7" id="KW-1185">Reference proteome</keyword>
<dbReference type="PANTHER" id="PTHR22801">
    <property type="entry name" value="LITHOSTATHINE"/>
    <property type="match status" value="1"/>
</dbReference>
<dbReference type="InterPro" id="IPR000436">
    <property type="entry name" value="Sushi_SCR_CCP_dom"/>
</dbReference>
<reference evidence="6" key="1">
    <citation type="submission" date="2022-01" db="EMBL/GenBank/DDBJ databases">
        <authorList>
            <person name="Braso-Vives M."/>
        </authorList>
    </citation>
    <scope>NUCLEOTIDE SEQUENCE</scope>
</reference>
<protein>
    <submittedName>
        <fullName evidence="6">COLEC10 protein</fullName>
    </submittedName>
</protein>
<accession>A0A8J9ZZG3</accession>
<dbReference type="CDD" id="cd00033">
    <property type="entry name" value="CCP"/>
    <property type="match status" value="1"/>
</dbReference>
<dbReference type="Pfam" id="PF00059">
    <property type="entry name" value="Lectin_C"/>
    <property type="match status" value="1"/>
</dbReference>
<proteinExistence type="predicted"/>